<accession>K2S366</accession>
<dbReference type="AlphaFoldDB" id="K2S366"/>
<name>K2S366_MACPH</name>
<evidence type="ECO:0000313" key="2">
    <source>
        <dbReference type="Proteomes" id="UP000007129"/>
    </source>
</evidence>
<dbReference type="VEuPathDB" id="FungiDB:MPH_01257"/>
<dbReference type="Proteomes" id="UP000007129">
    <property type="component" value="Unassembled WGS sequence"/>
</dbReference>
<dbReference type="EMBL" id="AHHD01000051">
    <property type="protein sequence ID" value="EKG21398.1"/>
    <property type="molecule type" value="Genomic_DNA"/>
</dbReference>
<dbReference type="HOGENOM" id="CLU_1731822_0_0_1"/>
<sequence>MIRKSLHWQFHSPSLEPSSYAATLVYGQSFWMGIQERVSSNVKGKSISPLHPAWRSDYLLRQLPSFAYFEAPGCAMEQCTTFWESDGQQNPLLGWTANRVRPAIPWPSCSSFGCSCGLLCHVYNLALLLRQRLEDNKRQKPSVICEARELD</sequence>
<organism evidence="1 2">
    <name type="scientific">Macrophomina phaseolina (strain MS6)</name>
    <name type="common">Charcoal rot fungus</name>
    <dbReference type="NCBI Taxonomy" id="1126212"/>
    <lineage>
        <taxon>Eukaryota</taxon>
        <taxon>Fungi</taxon>
        <taxon>Dikarya</taxon>
        <taxon>Ascomycota</taxon>
        <taxon>Pezizomycotina</taxon>
        <taxon>Dothideomycetes</taxon>
        <taxon>Dothideomycetes incertae sedis</taxon>
        <taxon>Botryosphaeriales</taxon>
        <taxon>Botryosphaeriaceae</taxon>
        <taxon>Macrophomina</taxon>
    </lineage>
</organism>
<evidence type="ECO:0000313" key="1">
    <source>
        <dbReference type="EMBL" id="EKG21398.1"/>
    </source>
</evidence>
<reference evidence="1 2" key="1">
    <citation type="journal article" date="2012" name="BMC Genomics">
        <title>Tools to kill: Genome of one of the most destructive plant pathogenic fungi Macrophomina phaseolina.</title>
        <authorList>
            <person name="Islam M.S."/>
            <person name="Haque M.S."/>
            <person name="Islam M.M."/>
            <person name="Emdad E.M."/>
            <person name="Halim A."/>
            <person name="Hossen Q.M.M."/>
            <person name="Hossain M.Z."/>
            <person name="Ahmed B."/>
            <person name="Rahim S."/>
            <person name="Rahman M.S."/>
            <person name="Alam M.M."/>
            <person name="Hou S."/>
            <person name="Wan X."/>
            <person name="Saito J.A."/>
            <person name="Alam M."/>
        </authorList>
    </citation>
    <scope>NUCLEOTIDE SEQUENCE [LARGE SCALE GENOMIC DNA]</scope>
    <source>
        <strain evidence="1 2">MS6</strain>
    </source>
</reference>
<protein>
    <submittedName>
        <fullName evidence="1">Uncharacterized protein</fullName>
    </submittedName>
</protein>
<dbReference type="InParanoid" id="K2S366"/>
<proteinExistence type="predicted"/>
<comment type="caution">
    <text evidence="1">The sequence shown here is derived from an EMBL/GenBank/DDBJ whole genome shotgun (WGS) entry which is preliminary data.</text>
</comment>
<gene>
    <name evidence="1" type="ORF">MPH_01257</name>
</gene>